<dbReference type="InterPro" id="IPR042099">
    <property type="entry name" value="ANL_N_sf"/>
</dbReference>
<dbReference type="Gene3D" id="3.40.50.12780">
    <property type="entry name" value="N-terminal domain of ligase-like"/>
    <property type="match status" value="1"/>
</dbReference>
<feature type="domain" description="AMP-dependent synthetase/ligase" evidence="1">
    <location>
        <begin position="58"/>
        <end position="292"/>
    </location>
</feature>
<reference evidence="3" key="2">
    <citation type="submission" date="2020-09" db="EMBL/GenBank/DDBJ databases">
        <authorList>
            <person name="Sun Q."/>
            <person name="Zhou Y."/>
        </authorList>
    </citation>
    <scope>NUCLEOTIDE SEQUENCE</scope>
    <source>
        <strain evidence="3">CGMCC 1.16012</strain>
    </source>
</reference>
<accession>A0A917AFL1</accession>
<dbReference type="PANTHER" id="PTHR43845">
    <property type="entry name" value="BLR5969 PROTEIN"/>
    <property type="match status" value="1"/>
</dbReference>
<dbReference type="InterPro" id="IPR045851">
    <property type="entry name" value="AMP-bd_C_sf"/>
</dbReference>
<dbReference type="Proteomes" id="UP000606730">
    <property type="component" value="Unassembled WGS sequence"/>
</dbReference>
<dbReference type="EMBL" id="BMKN01000001">
    <property type="protein sequence ID" value="GGE48735.1"/>
    <property type="molecule type" value="Genomic_DNA"/>
</dbReference>
<dbReference type="PANTHER" id="PTHR43845:SF1">
    <property type="entry name" value="BLR5969 PROTEIN"/>
    <property type="match status" value="1"/>
</dbReference>
<keyword evidence="4" id="KW-1185">Reference proteome</keyword>
<comment type="caution">
    <text evidence="3">The sequence shown here is derived from an EMBL/GenBank/DDBJ whole genome shotgun (WGS) entry which is preliminary data.</text>
</comment>
<sequence length="444" mass="47420">MSQSSVSKPLTGKSDPELDAAYRAQIAYLLEHSEFYRSKLAAAGISSAEEAGGLDEISQLPFTEKDELRAARDENHPIGRHLAAPMSDVVRVYSTSGTTGTPSYIPLTAEDLANWVEISTRSYGASGLAKGERMVTTYNAGPFVAGVTLDAFAKLGVCHIPVGAGNTERLMAAVQLLKPTTLGCTPSYAQYLAEWAAERGIDTAGSSVNKILVAGEPGGGESAMRQRIEAAWGARVTEAMGIGDISVSLWGECTHQTGMHFSGDGLVHFELIDPATGAPVPMEDGAEGELVYTHLKHKAAPLLRFRSRDRVRLSTGACPCGRSGPRIRCIGRTDDLLIVRGVNLFPSAVRDVVGKIGKGVSGTISIKPKTKEVRQTPPLSVVVELAKDEQANPALSDLIRKRIRDELLVSTEVTLVDYGSLPRTDYKSKLIDWTEAAESGAKGE</sequence>
<proteinExistence type="predicted"/>
<protein>
    <submittedName>
        <fullName evidence="3">Phenylacetate--CoA ligase</fullName>
    </submittedName>
</protein>
<dbReference type="OrthoDB" id="580775at2"/>
<dbReference type="InterPro" id="IPR000873">
    <property type="entry name" value="AMP-dep_synth/lig_dom"/>
</dbReference>
<organism evidence="3 4">
    <name type="scientific">Actibacterium pelagium</name>
    <dbReference type="NCBI Taxonomy" id="2029103"/>
    <lineage>
        <taxon>Bacteria</taxon>
        <taxon>Pseudomonadati</taxon>
        <taxon>Pseudomonadota</taxon>
        <taxon>Alphaproteobacteria</taxon>
        <taxon>Rhodobacterales</taxon>
        <taxon>Roseobacteraceae</taxon>
        <taxon>Actibacterium</taxon>
    </lineage>
</organism>
<evidence type="ECO:0000259" key="1">
    <source>
        <dbReference type="Pfam" id="PF00501"/>
    </source>
</evidence>
<dbReference type="RefSeq" id="WP_095595640.1">
    <property type="nucleotide sequence ID" value="NZ_BMKN01000001.1"/>
</dbReference>
<evidence type="ECO:0000259" key="2">
    <source>
        <dbReference type="Pfam" id="PF14535"/>
    </source>
</evidence>
<name>A0A917AFL1_9RHOB</name>
<dbReference type="Gene3D" id="3.30.300.30">
    <property type="match status" value="1"/>
</dbReference>
<reference evidence="3" key="1">
    <citation type="journal article" date="2014" name="Int. J. Syst. Evol. Microbiol.">
        <title>Complete genome sequence of Corynebacterium casei LMG S-19264T (=DSM 44701T), isolated from a smear-ripened cheese.</title>
        <authorList>
            <consortium name="US DOE Joint Genome Institute (JGI-PGF)"/>
            <person name="Walter F."/>
            <person name="Albersmeier A."/>
            <person name="Kalinowski J."/>
            <person name="Ruckert C."/>
        </authorList>
    </citation>
    <scope>NUCLEOTIDE SEQUENCE</scope>
    <source>
        <strain evidence="3">CGMCC 1.16012</strain>
    </source>
</reference>
<dbReference type="Pfam" id="PF00501">
    <property type="entry name" value="AMP-binding"/>
    <property type="match status" value="1"/>
</dbReference>
<dbReference type="InterPro" id="IPR028154">
    <property type="entry name" value="AMP-dep_Lig_C"/>
</dbReference>
<evidence type="ECO:0000313" key="4">
    <source>
        <dbReference type="Proteomes" id="UP000606730"/>
    </source>
</evidence>
<dbReference type="SUPFAM" id="SSF56801">
    <property type="entry name" value="Acetyl-CoA synthetase-like"/>
    <property type="match status" value="1"/>
</dbReference>
<dbReference type="Pfam" id="PF14535">
    <property type="entry name" value="AMP-binding_C_2"/>
    <property type="match status" value="1"/>
</dbReference>
<dbReference type="GO" id="GO:0016874">
    <property type="term" value="F:ligase activity"/>
    <property type="evidence" value="ECO:0007669"/>
    <property type="project" value="UniProtKB-KW"/>
</dbReference>
<gene>
    <name evidence="3" type="ORF">GCM10011517_15770</name>
</gene>
<keyword evidence="3" id="KW-0436">Ligase</keyword>
<evidence type="ECO:0000313" key="3">
    <source>
        <dbReference type="EMBL" id="GGE48735.1"/>
    </source>
</evidence>
<feature type="domain" description="AMP-dependent ligase C-terminal" evidence="2">
    <location>
        <begin position="341"/>
        <end position="430"/>
    </location>
</feature>
<dbReference type="AlphaFoldDB" id="A0A917AFL1"/>